<comment type="caution">
    <text evidence="1">The sequence shown here is derived from an EMBL/GenBank/DDBJ whole genome shotgun (WGS) entry which is preliminary data.</text>
</comment>
<sequence length="1517" mass="163205">MSGVEPAGWNETWRYLAAGLCAALGTYRVLSHVLEQTTYELEYSQQSGKKRSRRNAWYGSIPSTQTLPAACQELLNSSSVNFDSISQLALKSDHRLRKAAAELLYDNAMRPEMLALIVKTASDVSDGDMRLRAVTLIRQIALTSTRRRAKIARAGGISALVEGLRGGDHELALRSGWTIMEFLGTQDAKLAKRFRRKAASCGLLEAVYGILESLGEEEKAAAENSGDGMPVAQETRDLSLLGICCNITKVYALRSAFHKQMVDLGYLPVLLCVARSSVGSVECMRIVMESIVRLCTYLSAYKAEDTSYAVNSRMVGLLDLGAVEVIAACVRQDDQSVSSWGIGLLHEFVSRGVGKQQLAASPRIVQWLCRKLSTTKYAYTNQLILRSLWCLSTTSRAALLDASQPANLRRILNMFAGGGNDTESHYWSIALVSRIAVYPGTHVWILNSPLPRALKGLLEGLVPNLRVTLFPEVANIISRMCHSITLAPALCTHPEIAETCRMLLGTDIETAQMATIMAIVNATASSRAFLGTLVDDGVRGRLFELLLDFKRETVQPYAAKCLVALMYSGFLGAEQVVARGLLPFLDELGDKYRALLGAIFMPGAEDDDEGERDEASAWLGKRLLQSMSTASVLLSALQVYLAEAEHHCLEGELAADAVAAMGAFQMCLLAQIATYLMQVLDLGNATHEYADDAAEAHEGEGPGVLAALRNPPASHCGKAEWARVAVNCLVAAYYLHSPGDAHFRAAAEDCRRVVCTKAGSPDDGGWDDRGRRRLSRLVSNEPEEEEGPGFAGDMRSARVRCVLPILRATLAALADSLEPKLAVQAPGVTRRALWLARIVCHEFPSLRAVAMRLLSVIDARSLPSADAAGVARLCCAFLADSLAGAHGLAVDAEQQDARRSIRELAAVVAQVSGPGSESVAPDHGQVSVAVAVAGEAGEPGDAGAEPEWREWRRGLVGIGVAPEGARLPSEYYELYPELELGAMALEGWFHARYAVDRRVFGWESCVDHYSCLAPPPVAAAQGSDCWIIDRSGPRGPVLQRSAMETAPLDDAPAGPADDDVAQQLTEGVLAGVAADALPLSQLDHSAHSSAASVDGGRRRPNRPESPFPATIFPDPSVDAVGEAAAALSRPLRTLSPPTVVYYNQAPYFPSFVSLGDGCTLWNSSWKFESARMRTGIDGARGGVHRFEVQLLTSGLVQVGWCTELCGFFPESGEGVGDDYESVAYDGYRQRKWHGTAEEKEYGEKWHAGDVIGAELDLDGGRVVFYRNGTSMGVAFGVNGDGALEGEACGFRGLSRERTWYPAFSLASDQGLVFLGASINNSSHEPSCVDDGGPASVSDDDGPATVSDAGSSDEKEPIAAMVRELRALGVVRAFKMRFEFQDLDTFPCVALSLPADKGQITVGPLTNAEHLSTYLQPQWWAVWTHHPMSVRGASAPELAAWFAACVEDTDVMSAMLKGNVASWIYFAVLADGRVCVAAGDEVPVVFDIGREVAGDDAHVWLPVVSPAVVSFDVRVICA</sequence>
<keyword evidence="2" id="KW-1185">Reference proteome</keyword>
<accession>A0ACC1LKI4</accession>
<name>A0ACC1LKI4_9FUNG</name>
<organism evidence="1 2">
    <name type="scientific">Coemansia furcata</name>
    <dbReference type="NCBI Taxonomy" id="417177"/>
    <lineage>
        <taxon>Eukaryota</taxon>
        <taxon>Fungi</taxon>
        <taxon>Fungi incertae sedis</taxon>
        <taxon>Zoopagomycota</taxon>
        <taxon>Kickxellomycotina</taxon>
        <taxon>Kickxellomycetes</taxon>
        <taxon>Kickxellales</taxon>
        <taxon>Kickxellaceae</taxon>
        <taxon>Coemansia</taxon>
    </lineage>
</organism>
<evidence type="ECO:0000313" key="2">
    <source>
        <dbReference type="Proteomes" id="UP001140096"/>
    </source>
</evidence>
<dbReference type="Proteomes" id="UP001140096">
    <property type="component" value="Unassembled WGS sequence"/>
</dbReference>
<reference evidence="1" key="1">
    <citation type="submission" date="2022-07" db="EMBL/GenBank/DDBJ databases">
        <title>Phylogenomic reconstructions and comparative analyses of Kickxellomycotina fungi.</title>
        <authorList>
            <person name="Reynolds N.K."/>
            <person name="Stajich J.E."/>
            <person name="Barry K."/>
            <person name="Grigoriev I.V."/>
            <person name="Crous P."/>
            <person name="Smith M.E."/>
        </authorList>
    </citation>
    <scope>NUCLEOTIDE SEQUENCE</scope>
    <source>
        <strain evidence="1">CBS 102833</strain>
    </source>
</reference>
<gene>
    <name evidence="1" type="ORF">H4S07_002821</name>
</gene>
<dbReference type="EMBL" id="JANBUP010000783">
    <property type="protein sequence ID" value="KAJ2810173.1"/>
    <property type="molecule type" value="Genomic_DNA"/>
</dbReference>
<proteinExistence type="predicted"/>
<evidence type="ECO:0000313" key="1">
    <source>
        <dbReference type="EMBL" id="KAJ2810173.1"/>
    </source>
</evidence>
<protein>
    <submittedName>
        <fullName evidence="1">Uncharacterized protein</fullName>
    </submittedName>
</protein>